<protein>
    <recommendedName>
        <fullName evidence="4">Peptide chain release factor 1</fullName>
    </recommendedName>
</protein>
<keyword evidence="3" id="KW-1185">Reference proteome</keyword>
<reference evidence="3" key="1">
    <citation type="submission" date="2023-07" db="EMBL/GenBank/DDBJ databases">
        <title>30 novel species of actinomycetes from the DSMZ collection.</title>
        <authorList>
            <person name="Nouioui I."/>
        </authorList>
    </citation>
    <scope>NUCLEOTIDE SEQUENCE [LARGE SCALE GENOMIC DNA]</scope>
    <source>
        <strain evidence="3">DSM 42041</strain>
    </source>
</reference>
<gene>
    <name evidence="2" type="ORF">RM572_25880</name>
</gene>
<organism evidence="2 3">
    <name type="scientific">Streptomyces hazeniae</name>
    <dbReference type="NCBI Taxonomy" id="3075538"/>
    <lineage>
        <taxon>Bacteria</taxon>
        <taxon>Bacillati</taxon>
        <taxon>Actinomycetota</taxon>
        <taxon>Actinomycetes</taxon>
        <taxon>Kitasatosporales</taxon>
        <taxon>Streptomycetaceae</taxon>
        <taxon>Streptomyces</taxon>
    </lineage>
</organism>
<dbReference type="Pfam" id="PF18844">
    <property type="entry name" value="baeRF_family2"/>
    <property type="match status" value="1"/>
</dbReference>
<dbReference type="RefSeq" id="WP_311675801.1">
    <property type="nucleotide sequence ID" value="NZ_JAVREQ010000032.1"/>
</dbReference>
<name>A0ABU2P157_9ACTN</name>
<dbReference type="InterPro" id="IPR040701">
    <property type="entry name" value="Bact_RF_family2"/>
</dbReference>
<comment type="caution">
    <text evidence="2">The sequence shown here is derived from an EMBL/GenBank/DDBJ whole genome shotgun (WGS) entry which is preliminary data.</text>
</comment>
<dbReference type="Proteomes" id="UP001183414">
    <property type="component" value="Unassembled WGS sequence"/>
</dbReference>
<accession>A0ABU2P157</accession>
<evidence type="ECO:0000313" key="2">
    <source>
        <dbReference type="EMBL" id="MDT0382193.1"/>
    </source>
</evidence>
<sequence length="390" mass="41181">MDTRFLAPLLDRPGPWASVYLDTSRATQDAADRLRLRARAAAEQLTAQGADDYTRDAVARHLAAEPAAGAPPGRALFATGAEVVLDVPLVTSPSAVLTSWSALPRLAPLLDHLDHAPACLLARVDHTGADIELCDAGGRRAVGRADGAQGPGRGHRSLPADRHEWHYRHRIENGWARTADMIARALVRHWDPSGAALLVLAGDPRERRAVRERLPEHLRRRAVEADRGTRHRGGPPDAVDAAVAEARDAHVHRHLEDTLDLFRAGRGRPGTHLAPGREAGPGQAAEGLPAVADAARSHRLATLLLAASGPDPAHEVWVGPAPDQVAVRRTEAQATGVRRPLSARADDALLRAAAAADADVLRVPVGGPGPAGGCGAVLRWATRSPQGTAA</sequence>
<feature type="region of interest" description="Disordered" evidence="1">
    <location>
        <begin position="266"/>
        <end position="285"/>
    </location>
</feature>
<evidence type="ECO:0000256" key="1">
    <source>
        <dbReference type="SAM" id="MobiDB-lite"/>
    </source>
</evidence>
<evidence type="ECO:0000313" key="3">
    <source>
        <dbReference type="Proteomes" id="UP001183414"/>
    </source>
</evidence>
<evidence type="ECO:0008006" key="4">
    <source>
        <dbReference type="Google" id="ProtNLM"/>
    </source>
</evidence>
<dbReference type="EMBL" id="JAVREQ010000032">
    <property type="protein sequence ID" value="MDT0382193.1"/>
    <property type="molecule type" value="Genomic_DNA"/>
</dbReference>
<proteinExistence type="predicted"/>